<dbReference type="Pfam" id="PF01967">
    <property type="entry name" value="MoaC"/>
    <property type="match status" value="1"/>
</dbReference>
<dbReference type="SMART" id="SM00852">
    <property type="entry name" value="MoCF_biosynth"/>
    <property type="match status" value="1"/>
</dbReference>
<dbReference type="NCBIfam" id="NF002947">
    <property type="entry name" value="PRK03604.1"/>
    <property type="match status" value="1"/>
</dbReference>
<dbReference type="PROSITE" id="PS01078">
    <property type="entry name" value="MOCF_BIOSYNTHESIS_1"/>
    <property type="match status" value="1"/>
</dbReference>
<dbReference type="InterPro" id="IPR023045">
    <property type="entry name" value="MoaC"/>
</dbReference>
<dbReference type="InterPro" id="IPR008284">
    <property type="entry name" value="MoCF_biosynth_CS"/>
</dbReference>
<comment type="pathway">
    <text evidence="1">Cofactor biosynthesis; molybdopterin biosynthesis.</text>
</comment>
<dbReference type="Gene3D" id="3.30.70.640">
    <property type="entry name" value="Molybdopterin cofactor biosynthesis C (MoaC) domain"/>
    <property type="match status" value="1"/>
</dbReference>
<protein>
    <recommendedName>
        <fullName evidence="3">Molybdopterin adenylyltransferase</fullName>
        <ecNumber evidence="2">2.7.7.75</ecNumber>
    </recommendedName>
</protein>
<evidence type="ECO:0000313" key="10">
    <source>
        <dbReference type="Proteomes" id="UP001163821"/>
    </source>
</evidence>
<dbReference type="SUPFAM" id="SSF55040">
    <property type="entry name" value="Molybdenum cofactor biosynthesis protein C, MoaC"/>
    <property type="match status" value="1"/>
</dbReference>
<organism evidence="9 10">
    <name type="scientific">Gaoshiqia sediminis</name>
    <dbReference type="NCBI Taxonomy" id="2986998"/>
    <lineage>
        <taxon>Bacteria</taxon>
        <taxon>Pseudomonadati</taxon>
        <taxon>Bacteroidota</taxon>
        <taxon>Bacteroidia</taxon>
        <taxon>Marinilabiliales</taxon>
        <taxon>Prolixibacteraceae</taxon>
        <taxon>Gaoshiqia</taxon>
    </lineage>
</organism>
<evidence type="ECO:0000259" key="8">
    <source>
        <dbReference type="SMART" id="SM00852"/>
    </source>
</evidence>
<dbReference type="InterPro" id="IPR001453">
    <property type="entry name" value="MoaB/Mog_dom"/>
</dbReference>
<keyword evidence="10" id="KW-1185">Reference proteome</keyword>
<feature type="domain" description="MoaB/Mog" evidence="8">
    <location>
        <begin position="151"/>
        <end position="294"/>
    </location>
</feature>
<evidence type="ECO:0000256" key="2">
    <source>
        <dbReference type="ARBA" id="ARBA00012509"/>
    </source>
</evidence>
<dbReference type="Proteomes" id="UP001163821">
    <property type="component" value="Unassembled WGS sequence"/>
</dbReference>
<evidence type="ECO:0000313" key="9">
    <source>
        <dbReference type="EMBL" id="MCW0482314.1"/>
    </source>
</evidence>
<dbReference type="PANTHER" id="PTHR43764">
    <property type="entry name" value="MOLYBDENUM COFACTOR BIOSYNTHESIS"/>
    <property type="match status" value="1"/>
</dbReference>
<dbReference type="EMBL" id="JAPAAF010000006">
    <property type="protein sequence ID" value="MCW0482314.1"/>
    <property type="molecule type" value="Genomic_DNA"/>
</dbReference>
<comment type="caution">
    <text evidence="9">The sequence shown here is derived from an EMBL/GenBank/DDBJ whole genome shotgun (WGS) entry which is preliminary data.</text>
</comment>
<comment type="function">
    <text evidence="6">Catalyzes the conversion of (8S)-3',8-cyclo-7,8-dihydroguanosine 5'-triphosphate to cyclic pyranopterin monophosphate (cPMP).</text>
</comment>
<dbReference type="InterPro" id="IPR002820">
    <property type="entry name" value="Mopterin_CF_biosynth-C_dom"/>
</dbReference>
<dbReference type="Gene3D" id="3.40.980.10">
    <property type="entry name" value="MoaB/Mog-like domain"/>
    <property type="match status" value="1"/>
</dbReference>
<evidence type="ECO:0000256" key="3">
    <source>
        <dbReference type="ARBA" id="ARBA00013491"/>
    </source>
</evidence>
<dbReference type="InterPro" id="IPR036425">
    <property type="entry name" value="MoaB/Mog-like_dom_sf"/>
</dbReference>
<proteinExistence type="predicted"/>
<keyword evidence="9" id="KW-0456">Lyase</keyword>
<dbReference type="SUPFAM" id="SSF53218">
    <property type="entry name" value="Molybdenum cofactor biosynthesis proteins"/>
    <property type="match status" value="1"/>
</dbReference>
<evidence type="ECO:0000256" key="6">
    <source>
        <dbReference type="ARBA" id="ARBA00055087"/>
    </source>
</evidence>
<gene>
    <name evidence="9" type="primary">moaCB</name>
    <name evidence="9" type="ORF">N2K84_06195</name>
</gene>
<comment type="catalytic activity">
    <reaction evidence="5">
        <text>molybdopterin + ATP + H(+) = adenylyl-molybdopterin + diphosphate</text>
        <dbReference type="Rhea" id="RHEA:31331"/>
        <dbReference type="ChEBI" id="CHEBI:15378"/>
        <dbReference type="ChEBI" id="CHEBI:30616"/>
        <dbReference type="ChEBI" id="CHEBI:33019"/>
        <dbReference type="ChEBI" id="CHEBI:58698"/>
        <dbReference type="ChEBI" id="CHEBI:62727"/>
        <dbReference type="EC" id="2.7.7.75"/>
    </reaction>
</comment>
<sequence length="304" mass="33354">MINITPKNSTLRTAIAQAVVHVSLKETIRALKEKRVPKGDVLEVARTAGLFAAKRTSDMIPDCHPLPVEFTEIRFHLEELSIHIEAEIHTIYKTGVEVEAMHTASVVALTIYDMLKPIDSHISIEKISLAEKEGGKSQLGKTKEKTEFRAAVVVCSDTISAGEKEDRSGKAIVQKLENCDVTVKDYVIISDEVDLIRQQVLGYSEEGLHLVIITGGTGLSPRDVTPEALEPIIERRIPGIEETIRAYGQLRTPFSMLSRSMAGLIGNTLVLALPGSTRGAEESMDAIFPAVLHLFKMMQGGNHH</sequence>
<dbReference type="EC" id="2.7.7.75" evidence="2"/>
<dbReference type="NCBIfam" id="TIGR00581">
    <property type="entry name" value="moaC"/>
    <property type="match status" value="1"/>
</dbReference>
<evidence type="ECO:0000256" key="7">
    <source>
        <dbReference type="ARBA" id="ARBA00058212"/>
    </source>
</evidence>
<dbReference type="RefSeq" id="WP_282590920.1">
    <property type="nucleotide sequence ID" value="NZ_JAPAAF010000006.1"/>
</dbReference>
<dbReference type="AlphaFoldDB" id="A0AA42C6A0"/>
<reference evidence="9" key="1">
    <citation type="submission" date="2022-10" db="EMBL/GenBank/DDBJ databases">
        <title>Gaoshiqiia sediminis gen. nov., sp. nov., isolated from coastal sediment.</title>
        <authorList>
            <person name="Yu W.X."/>
            <person name="Mu D.S."/>
            <person name="Du J.Z."/>
            <person name="Liang Y.Q."/>
        </authorList>
    </citation>
    <scope>NUCLEOTIDE SEQUENCE</scope>
    <source>
        <strain evidence="9">A06</strain>
    </source>
</reference>
<dbReference type="GO" id="GO:0006777">
    <property type="term" value="P:Mo-molybdopterin cofactor biosynthetic process"/>
    <property type="evidence" value="ECO:0007669"/>
    <property type="project" value="UniProtKB-KW"/>
</dbReference>
<dbReference type="GO" id="GO:0061598">
    <property type="term" value="F:molybdopterin adenylyltransferase activity"/>
    <property type="evidence" value="ECO:0007669"/>
    <property type="project" value="UniProtKB-EC"/>
</dbReference>
<dbReference type="Pfam" id="PF00994">
    <property type="entry name" value="MoCF_biosynth"/>
    <property type="match status" value="1"/>
</dbReference>
<evidence type="ECO:0000256" key="5">
    <source>
        <dbReference type="ARBA" id="ARBA00051131"/>
    </source>
</evidence>
<dbReference type="InterPro" id="IPR012247">
    <property type="entry name" value="MoaC_MogA"/>
</dbReference>
<dbReference type="PIRSF" id="PIRSF036594">
    <property type="entry name" value="MoaC_MogA"/>
    <property type="match status" value="1"/>
</dbReference>
<name>A0AA42C6A0_9BACT</name>
<dbReference type="InterPro" id="IPR036522">
    <property type="entry name" value="MoaC_sf"/>
</dbReference>
<dbReference type="GO" id="GO:0016829">
    <property type="term" value="F:lyase activity"/>
    <property type="evidence" value="ECO:0007669"/>
    <property type="project" value="UniProtKB-KW"/>
</dbReference>
<dbReference type="PANTHER" id="PTHR43764:SF1">
    <property type="entry name" value="MOLYBDOPTERIN MOLYBDOTRANSFERASE"/>
    <property type="match status" value="1"/>
</dbReference>
<accession>A0AA42C6A0</accession>
<comment type="function">
    <text evidence="7">Catalyzes the adenylation of molybdopterin as part of the biosynthesis of the molybdenum-cofactor.</text>
</comment>
<dbReference type="NCBIfam" id="TIGR00177">
    <property type="entry name" value="molyb_syn"/>
    <property type="match status" value="1"/>
</dbReference>
<evidence type="ECO:0000256" key="1">
    <source>
        <dbReference type="ARBA" id="ARBA00005046"/>
    </source>
</evidence>
<dbReference type="CDD" id="cd00886">
    <property type="entry name" value="MogA_MoaB"/>
    <property type="match status" value="1"/>
</dbReference>
<evidence type="ECO:0000256" key="4">
    <source>
        <dbReference type="ARBA" id="ARBA00023150"/>
    </source>
</evidence>
<dbReference type="InterPro" id="IPR051920">
    <property type="entry name" value="MPT_Adenylyltrnsfr/MoaC-Rel"/>
</dbReference>
<keyword evidence="4" id="KW-0501">Molybdenum cofactor biosynthesis</keyword>